<evidence type="ECO:0000313" key="2">
    <source>
        <dbReference type="Proteomes" id="UP000789595"/>
    </source>
</evidence>
<dbReference type="Proteomes" id="UP000789595">
    <property type="component" value="Unassembled WGS sequence"/>
</dbReference>
<comment type="caution">
    <text evidence="1">The sequence shown here is derived from an EMBL/GenBank/DDBJ whole genome shotgun (WGS) entry which is preliminary data.</text>
</comment>
<proteinExistence type="predicted"/>
<keyword evidence="2" id="KW-1185">Reference proteome</keyword>
<accession>A0A8J2WX89</accession>
<name>A0A8J2WX89_9STRA</name>
<reference evidence="1" key="1">
    <citation type="submission" date="2021-11" db="EMBL/GenBank/DDBJ databases">
        <authorList>
            <consortium name="Genoscope - CEA"/>
            <person name="William W."/>
        </authorList>
    </citation>
    <scope>NUCLEOTIDE SEQUENCE</scope>
</reference>
<dbReference type="InterPro" id="IPR015943">
    <property type="entry name" value="WD40/YVTN_repeat-like_dom_sf"/>
</dbReference>
<dbReference type="EMBL" id="CAKKNE010000002">
    <property type="protein sequence ID" value="CAH0369505.1"/>
    <property type="molecule type" value="Genomic_DNA"/>
</dbReference>
<dbReference type="SUPFAM" id="SSF75011">
    <property type="entry name" value="3-carboxy-cis,cis-mucoante lactonizing enzyme"/>
    <property type="match status" value="1"/>
</dbReference>
<sequence length="339" mass="36274">MVAGVKGVAFLDDDTLAVSSSTAGELFLVSRGKREVLKKIPLGDGVKAESLACVPKTRKVLVVDAKGHLCEVDCETDQVERAASAGHHQTPPRLTSVCAWDSKTCFVAGAERGKKTKCACWKVDLESNKVDEAPVLEANMIRALCAERERDRILVGCLDVEGDDDSPEVENARTRLMAYYPQDGTIKQLASIQGFVHAIAPLHRRKDEAYALLMRHRKGGAPVKVIRLLPKGQHVQVWSKCSVQHTVHVCGDRLATGLAGLSLAGFSASLFGSAAGREHAMCLGPDGHLVTGCVHKSSKGLLQLWNLDVAADSDVIAGGTKVPARGSVVDRLPDKTCKA</sequence>
<dbReference type="Gene3D" id="2.130.10.10">
    <property type="entry name" value="YVTN repeat-like/Quinoprotein amine dehydrogenase"/>
    <property type="match status" value="1"/>
</dbReference>
<gene>
    <name evidence="1" type="ORF">PECAL_2P26290</name>
</gene>
<organism evidence="1 2">
    <name type="scientific">Pelagomonas calceolata</name>
    <dbReference type="NCBI Taxonomy" id="35677"/>
    <lineage>
        <taxon>Eukaryota</taxon>
        <taxon>Sar</taxon>
        <taxon>Stramenopiles</taxon>
        <taxon>Ochrophyta</taxon>
        <taxon>Pelagophyceae</taxon>
        <taxon>Pelagomonadales</taxon>
        <taxon>Pelagomonadaceae</taxon>
        <taxon>Pelagomonas</taxon>
    </lineage>
</organism>
<protein>
    <submittedName>
        <fullName evidence="1">Uncharacterized protein</fullName>
    </submittedName>
</protein>
<evidence type="ECO:0000313" key="1">
    <source>
        <dbReference type="EMBL" id="CAH0369505.1"/>
    </source>
</evidence>
<dbReference type="AlphaFoldDB" id="A0A8J2WX89"/>
<dbReference type="OrthoDB" id="10549169at2759"/>